<evidence type="ECO:0000256" key="1">
    <source>
        <dbReference type="ARBA" id="ARBA00004170"/>
    </source>
</evidence>
<feature type="compositionally biased region" description="Low complexity" evidence="9">
    <location>
        <begin position="390"/>
        <end position="402"/>
    </location>
</feature>
<dbReference type="InParanoid" id="F2UC09"/>
<keyword evidence="6" id="KW-0472">Membrane</keyword>
<feature type="region of interest" description="Disordered" evidence="9">
    <location>
        <begin position="357"/>
        <end position="424"/>
    </location>
</feature>
<dbReference type="InterPro" id="IPR011990">
    <property type="entry name" value="TPR-like_helical_dom_sf"/>
</dbReference>
<dbReference type="eggNOG" id="KOG1585">
    <property type="taxonomic scope" value="Eukaryota"/>
</dbReference>
<feature type="compositionally biased region" description="Low complexity" evidence="9">
    <location>
        <begin position="323"/>
        <end position="334"/>
    </location>
</feature>
<feature type="compositionally biased region" description="Basic and acidic residues" evidence="9">
    <location>
        <begin position="311"/>
        <end position="322"/>
    </location>
</feature>
<evidence type="ECO:0000256" key="9">
    <source>
        <dbReference type="SAM" id="MobiDB-lite"/>
    </source>
</evidence>
<dbReference type="OrthoDB" id="26569at2759"/>
<dbReference type="InterPro" id="IPR000744">
    <property type="entry name" value="NSF_attach"/>
</dbReference>
<dbReference type="GO" id="GO:0005774">
    <property type="term" value="C:vacuolar membrane"/>
    <property type="evidence" value="ECO:0007669"/>
    <property type="project" value="TreeGrafter"/>
</dbReference>
<dbReference type="GO" id="GO:0016192">
    <property type="term" value="P:vesicle-mediated transport"/>
    <property type="evidence" value="ECO:0007669"/>
    <property type="project" value="UniProtKB-KW"/>
</dbReference>
<dbReference type="GO" id="GO:0005483">
    <property type="term" value="F:soluble NSF attachment protein activity"/>
    <property type="evidence" value="ECO:0007669"/>
    <property type="project" value="TreeGrafter"/>
</dbReference>
<organism evidence="11">
    <name type="scientific">Salpingoeca rosetta (strain ATCC 50818 / BSB-021)</name>
    <dbReference type="NCBI Taxonomy" id="946362"/>
    <lineage>
        <taxon>Eukaryota</taxon>
        <taxon>Choanoflagellata</taxon>
        <taxon>Craspedida</taxon>
        <taxon>Salpingoecidae</taxon>
        <taxon>Salpingoeca</taxon>
    </lineage>
</organism>
<keyword evidence="5" id="KW-0653">Protein transport</keyword>
<evidence type="ECO:0000256" key="8">
    <source>
        <dbReference type="ARBA" id="ARBA00042485"/>
    </source>
</evidence>
<reference evidence="10" key="1">
    <citation type="submission" date="2009-08" db="EMBL/GenBank/DDBJ databases">
        <title>Annotation of Salpingoeca rosetta.</title>
        <authorList>
            <consortium name="The Broad Institute Genome Sequencing Platform"/>
            <person name="Russ C."/>
            <person name="Cuomo C."/>
            <person name="Burger G."/>
            <person name="Gray M.W."/>
            <person name="Holland P.W.H."/>
            <person name="King N."/>
            <person name="Lang F.B.F."/>
            <person name="Roger A.J."/>
            <person name="Ruiz-Trillo I."/>
            <person name="Young S.K."/>
            <person name="Zeng Q."/>
            <person name="Gargeya S."/>
            <person name="Alvarado L."/>
            <person name="Berlin A."/>
            <person name="Chapman S.B."/>
            <person name="Chen Z."/>
            <person name="Freedman E."/>
            <person name="Gellesch M."/>
            <person name="Goldberg J."/>
            <person name="Griggs A."/>
            <person name="Gujja S."/>
            <person name="Heilman E."/>
            <person name="Heiman D."/>
            <person name="Howarth C."/>
            <person name="Mehta T."/>
            <person name="Neiman D."/>
            <person name="Pearson M."/>
            <person name="Roberts A."/>
            <person name="Saif S."/>
            <person name="Shea T."/>
            <person name="Shenoy N."/>
            <person name="Sisk P."/>
            <person name="Stolte C."/>
            <person name="Sykes S."/>
            <person name="White J."/>
            <person name="Yandava C."/>
            <person name="Haas B."/>
            <person name="Nusbaum C."/>
            <person name="Birren B."/>
        </authorList>
    </citation>
    <scope>NUCLEOTIDE SEQUENCE [LARGE SCALE GENOMIC DNA]</scope>
    <source>
        <strain evidence="10">ATCC 50818</strain>
    </source>
</reference>
<dbReference type="GO" id="GO:0006886">
    <property type="term" value="P:intracellular protein transport"/>
    <property type="evidence" value="ECO:0007669"/>
    <property type="project" value="InterPro"/>
</dbReference>
<dbReference type="PANTHER" id="PTHR13768">
    <property type="entry name" value="SOLUBLE NSF ATTACHMENT PROTEIN SNAP"/>
    <property type="match status" value="1"/>
</dbReference>
<keyword evidence="4" id="KW-0931">ER-Golgi transport</keyword>
<evidence type="ECO:0000313" key="11">
    <source>
        <dbReference type="Proteomes" id="UP000007799"/>
    </source>
</evidence>
<dbReference type="EMBL" id="GL832968">
    <property type="protein sequence ID" value="EGD74116.1"/>
    <property type="molecule type" value="Genomic_DNA"/>
</dbReference>
<gene>
    <name evidence="10" type="ORF">PTSG_06126</name>
</gene>
<feature type="region of interest" description="Disordered" evidence="9">
    <location>
        <begin position="304"/>
        <end position="343"/>
    </location>
</feature>
<keyword evidence="3" id="KW-0813">Transport</keyword>
<dbReference type="PANTHER" id="PTHR13768:SF2">
    <property type="entry name" value="GAMMA-SOLUBLE NSF ATTACHMENT PROTEIN"/>
    <property type="match status" value="1"/>
</dbReference>
<comment type="subcellular location">
    <subcellularLocation>
        <location evidence="1">Membrane</location>
        <topology evidence="1">Peripheral membrane protein</topology>
    </subcellularLocation>
</comment>
<name>F2UC09_SALR5</name>
<dbReference type="GeneID" id="16073587"/>
<dbReference type="FunCoup" id="F2UC09">
    <property type="interactions" value="1021"/>
</dbReference>
<dbReference type="SUPFAM" id="SSF48452">
    <property type="entry name" value="TPR-like"/>
    <property type="match status" value="1"/>
</dbReference>
<dbReference type="AlphaFoldDB" id="F2UC09"/>
<evidence type="ECO:0000256" key="7">
    <source>
        <dbReference type="ARBA" id="ARBA00040047"/>
    </source>
</evidence>
<accession>F2UC09</accession>
<evidence type="ECO:0000256" key="2">
    <source>
        <dbReference type="ARBA" id="ARBA00010050"/>
    </source>
</evidence>
<dbReference type="Proteomes" id="UP000007799">
    <property type="component" value="Unassembled WGS sequence"/>
</dbReference>
<dbReference type="GO" id="GO:0019905">
    <property type="term" value="F:syntaxin binding"/>
    <property type="evidence" value="ECO:0007669"/>
    <property type="project" value="TreeGrafter"/>
</dbReference>
<dbReference type="Pfam" id="PF14938">
    <property type="entry name" value="SNAP"/>
    <property type="match status" value="1"/>
</dbReference>
<evidence type="ECO:0000256" key="6">
    <source>
        <dbReference type="ARBA" id="ARBA00023136"/>
    </source>
</evidence>
<dbReference type="GO" id="GO:0031201">
    <property type="term" value="C:SNARE complex"/>
    <property type="evidence" value="ECO:0007669"/>
    <property type="project" value="TreeGrafter"/>
</dbReference>
<dbReference type="STRING" id="946362.F2UC09"/>
<dbReference type="KEGG" id="sre:PTSG_06126"/>
<keyword evidence="11" id="KW-1185">Reference proteome</keyword>
<evidence type="ECO:0000313" key="10">
    <source>
        <dbReference type="EMBL" id="EGD74116.1"/>
    </source>
</evidence>
<evidence type="ECO:0000256" key="5">
    <source>
        <dbReference type="ARBA" id="ARBA00022927"/>
    </source>
</evidence>
<feature type="compositionally biased region" description="Acidic residues" evidence="9">
    <location>
        <begin position="406"/>
        <end position="424"/>
    </location>
</feature>
<evidence type="ECO:0000256" key="3">
    <source>
        <dbReference type="ARBA" id="ARBA00022448"/>
    </source>
</evidence>
<protein>
    <recommendedName>
        <fullName evidence="7">Gamma-soluble NSF attachment protein</fullName>
    </recommendedName>
    <alternativeName>
        <fullName evidence="8">N-ethylmaleimide-sensitive factor attachment protein gamma</fullName>
    </alternativeName>
</protein>
<dbReference type="Gene3D" id="1.25.40.10">
    <property type="entry name" value="Tetratricopeptide repeat domain"/>
    <property type="match status" value="1"/>
</dbReference>
<proteinExistence type="inferred from homology"/>
<dbReference type="OMA" id="RSWFHAA"/>
<evidence type="ECO:0000256" key="4">
    <source>
        <dbReference type="ARBA" id="ARBA00022892"/>
    </source>
</evidence>
<comment type="similarity">
    <text evidence="2">Belongs to the SNAP family.</text>
</comment>
<dbReference type="RefSeq" id="XP_004993017.1">
    <property type="nucleotide sequence ID" value="XM_004992960.1"/>
</dbReference>
<sequence length="424" mass="45686">MQRGGPKAAEAMKHLEAGEKALKTSMFKWTPEYDIAAGEFEKAGLNFKIAKDYKNAVHAYRRAAECHAHPKCSSTPFHAGKALESAASCAKDMKDPKLSIELIKESAQNYRLTGKNLSACSVLEKAAQQCEQQKDFTDAMELYKDIVELFEEEGKQRQSKRPLERAIACAVKAQDYQAASQLLERQSKLLLETATIAFAYQSGLSQVVVALHTGDFVKADRVFNTCASELNGFGSSEEGRLASQLLEAFESGDGLELDSIKSNTIFKFLIPEVSSLARGLKMDATMAVERAPAQEDQARSALFAPAPAKQQTDEAAKEKAADETNSSSTTAPPTTDAPPPYTETDAHVEAATDEMSKAALAQQADTGHAAPSYEEANQDTMAKAAKEGGDAATDADAGAPPAQQNEQEDDDDEEEGGDEDDDIL</sequence>